<feature type="domain" description="Methyl-accepting transducer" evidence="4">
    <location>
        <begin position="199"/>
        <end position="435"/>
    </location>
</feature>
<comment type="caution">
    <text evidence="5">The sequence shown here is derived from an EMBL/GenBank/DDBJ whole genome shotgun (WGS) entry which is preliminary data.</text>
</comment>
<dbReference type="InterPro" id="IPR004089">
    <property type="entry name" value="MCPsignal_dom"/>
</dbReference>
<dbReference type="EMBL" id="JBHSTE010000004">
    <property type="protein sequence ID" value="MFC6333387.1"/>
    <property type="molecule type" value="Genomic_DNA"/>
</dbReference>
<evidence type="ECO:0000256" key="1">
    <source>
        <dbReference type="ARBA" id="ARBA00023224"/>
    </source>
</evidence>
<keyword evidence="1 2" id="KW-0807">Transducer</keyword>
<dbReference type="SUPFAM" id="SSF58104">
    <property type="entry name" value="Methyl-accepting chemotaxis protein (MCP) signaling domain"/>
    <property type="match status" value="1"/>
</dbReference>
<gene>
    <name evidence="5" type="ORF">ACFP56_12230</name>
</gene>
<evidence type="ECO:0000313" key="5">
    <source>
        <dbReference type="EMBL" id="MFC6333387.1"/>
    </source>
</evidence>
<evidence type="ECO:0000259" key="4">
    <source>
        <dbReference type="PROSITE" id="PS50111"/>
    </source>
</evidence>
<feature type="transmembrane region" description="Helical" evidence="3">
    <location>
        <begin position="141"/>
        <end position="159"/>
    </location>
</feature>
<organism evidence="5 6">
    <name type="scientific">Paenibacillus septentrionalis</name>
    <dbReference type="NCBI Taxonomy" id="429342"/>
    <lineage>
        <taxon>Bacteria</taxon>
        <taxon>Bacillati</taxon>
        <taxon>Bacillota</taxon>
        <taxon>Bacilli</taxon>
        <taxon>Bacillales</taxon>
        <taxon>Paenibacillaceae</taxon>
        <taxon>Paenibacillus</taxon>
    </lineage>
</organism>
<feature type="transmembrane region" description="Helical" evidence="3">
    <location>
        <begin position="65"/>
        <end position="83"/>
    </location>
</feature>
<accession>A0ABW1V3P6</accession>
<keyword evidence="3" id="KW-0472">Membrane</keyword>
<evidence type="ECO:0000313" key="6">
    <source>
        <dbReference type="Proteomes" id="UP001596233"/>
    </source>
</evidence>
<sequence length="511" mass="56963">MGRIDEVYLKRNKVIMLFSWLLFVFIGCILLASASMPLIGIAVGIFAMSLFITISVYMRILIRKIPYILLVLLILISGMMSLISPEAYFASSILWLAPLMLYPNYRLTLIYSVVVVALLLRIDMSVGRSLAELLTNRTTDILIYALFLLVSILNERLFLEAEKRTTEAIEAGSKIENIIDEIRNTATTLTQYSELLRENVDITGKLSNEVTQAFSEVASGVGMQASRVASINTTISRNSEQITRVAESATMMKELSVHTASTTDRGREQVEQLNKQMLRVDADMGNIVSSMAILNQQSEQIVGMLSAIKDIAEQTQLLSLNAAIEAARAGEQGRGFAVVSNEVRKLAASSQTVTEQIGVVLTDIQRTCHSLTDQVEASKSSIDQSQLSVLTSQQLFQQIAENTYEVVKQATEVNENTVRIQHSSESIVDEVSDISSITQQSTASVEQILVNMEEQREKVSHIVASFRELDRLIKNLEVIAKRQRVRYSSCKKQYSLCGFTEIKKIHARIFP</sequence>
<name>A0ABW1V3P6_9BACL</name>
<proteinExistence type="predicted"/>
<reference evidence="6" key="1">
    <citation type="journal article" date="2019" name="Int. J. Syst. Evol. Microbiol.">
        <title>The Global Catalogue of Microorganisms (GCM) 10K type strain sequencing project: providing services to taxonomists for standard genome sequencing and annotation.</title>
        <authorList>
            <consortium name="The Broad Institute Genomics Platform"/>
            <consortium name="The Broad Institute Genome Sequencing Center for Infectious Disease"/>
            <person name="Wu L."/>
            <person name="Ma J."/>
        </authorList>
    </citation>
    <scope>NUCLEOTIDE SEQUENCE [LARGE SCALE GENOMIC DNA]</scope>
    <source>
        <strain evidence="6">PCU 280</strain>
    </source>
</reference>
<dbReference type="Gene3D" id="1.10.287.950">
    <property type="entry name" value="Methyl-accepting chemotaxis protein"/>
    <property type="match status" value="1"/>
</dbReference>
<dbReference type="PROSITE" id="PS51257">
    <property type="entry name" value="PROKAR_LIPOPROTEIN"/>
    <property type="match status" value="1"/>
</dbReference>
<feature type="transmembrane region" description="Helical" evidence="3">
    <location>
        <begin position="38"/>
        <end position="58"/>
    </location>
</feature>
<dbReference type="PANTHER" id="PTHR32089">
    <property type="entry name" value="METHYL-ACCEPTING CHEMOTAXIS PROTEIN MCPB"/>
    <property type="match status" value="1"/>
</dbReference>
<protein>
    <submittedName>
        <fullName evidence="5">Methyl-accepting chemotaxis protein</fullName>
    </submittedName>
</protein>
<feature type="transmembrane region" description="Helical" evidence="3">
    <location>
        <begin position="12"/>
        <end position="32"/>
    </location>
</feature>
<keyword evidence="3" id="KW-0812">Transmembrane</keyword>
<keyword evidence="6" id="KW-1185">Reference proteome</keyword>
<evidence type="ECO:0000256" key="3">
    <source>
        <dbReference type="SAM" id="Phobius"/>
    </source>
</evidence>
<dbReference type="RefSeq" id="WP_379234819.1">
    <property type="nucleotide sequence ID" value="NZ_JBHSTE010000004.1"/>
</dbReference>
<dbReference type="Pfam" id="PF00015">
    <property type="entry name" value="MCPsignal"/>
    <property type="match status" value="1"/>
</dbReference>
<dbReference type="SMART" id="SM00283">
    <property type="entry name" value="MA"/>
    <property type="match status" value="1"/>
</dbReference>
<dbReference type="PANTHER" id="PTHR32089:SF112">
    <property type="entry name" value="LYSOZYME-LIKE PROTEIN-RELATED"/>
    <property type="match status" value="1"/>
</dbReference>
<dbReference type="PROSITE" id="PS50111">
    <property type="entry name" value="CHEMOTAXIS_TRANSDUC_2"/>
    <property type="match status" value="1"/>
</dbReference>
<dbReference type="Proteomes" id="UP001596233">
    <property type="component" value="Unassembled WGS sequence"/>
</dbReference>
<feature type="transmembrane region" description="Helical" evidence="3">
    <location>
        <begin position="103"/>
        <end position="120"/>
    </location>
</feature>
<keyword evidence="3" id="KW-1133">Transmembrane helix</keyword>
<evidence type="ECO:0000256" key="2">
    <source>
        <dbReference type="PROSITE-ProRule" id="PRU00284"/>
    </source>
</evidence>